<comment type="caution">
    <text evidence="5">The sequence shown here is derived from an EMBL/GenBank/DDBJ whole genome shotgun (WGS) entry which is preliminary data.</text>
</comment>
<feature type="compositionally biased region" description="Basic and acidic residues" evidence="3">
    <location>
        <begin position="193"/>
        <end position="202"/>
    </location>
</feature>
<dbReference type="InterPro" id="IPR016181">
    <property type="entry name" value="Acyl_CoA_acyltransferase"/>
</dbReference>
<evidence type="ECO:0000256" key="1">
    <source>
        <dbReference type="ARBA" id="ARBA00022679"/>
    </source>
</evidence>
<dbReference type="CDD" id="cd04301">
    <property type="entry name" value="NAT_SF"/>
    <property type="match status" value="1"/>
</dbReference>
<name>A0ABV9PLV7_9ACTN</name>
<feature type="domain" description="N-acetyltransferase" evidence="4">
    <location>
        <begin position="20"/>
        <end position="169"/>
    </location>
</feature>
<dbReference type="PANTHER" id="PTHR43877">
    <property type="entry name" value="AMINOALKYLPHOSPHONATE N-ACETYLTRANSFERASE-RELATED-RELATED"/>
    <property type="match status" value="1"/>
</dbReference>
<reference evidence="6" key="1">
    <citation type="journal article" date="2019" name="Int. J. Syst. Evol. Microbiol.">
        <title>The Global Catalogue of Microorganisms (GCM) 10K type strain sequencing project: providing services to taxonomists for standard genome sequencing and annotation.</title>
        <authorList>
            <consortium name="The Broad Institute Genomics Platform"/>
            <consortium name="The Broad Institute Genome Sequencing Center for Infectious Disease"/>
            <person name="Wu L."/>
            <person name="Ma J."/>
        </authorList>
    </citation>
    <scope>NUCLEOTIDE SEQUENCE [LARGE SCALE GENOMIC DNA]</scope>
    <source>
        <strain evidence="6">JCM 11882</strain>
    </source>
</reference>
<keyword evidence="1 5" id="KW-0808">Transferase</keyword>
<dbReference type="RefSeq" id="WP_380059499.1">
    <property type="nucleotide sequence ID" value="NZ_BAABCD010000001.1"/>
</dbReference>
<dbReference type="GO" id="GO:0008999">
    <property type="term" value="F:protein-N-terminal-alanine acetyltransferase activity"/>
    <property type="evidence" value="ECO:0007669"/>
    <property type="project" value="UniProtKB-EC"/>
</dbReference>
<evidence type="ECO:0000313" key="6">
    <source>
        <dbReference type="Proteomes" id="UP001595836"/>
    </source>
</evidence>
<evidence type="ECO:0000313" key="5">
    <source>
        <dbReference type="EMBL" id="MFC4753224.1"/>
    </source>
</evidence>
<dbReference type="PROSITE" id="PS51186">
    <property type="entry name" value="GNAT"/>
    <property type="match status" value="1"/>
</dbReference>
<accession>A0ABV9PLV7</accession>
<feature type="region of interest" description="Disordered" evidence="3">
    <location>
        <begin position="169"/>
        <end position="202"/>
    </location>
</feature>
<dbReference type="InterPro" id="IPR050832">
    <property type="entry name" value="Bact_Acetyltransf"/>
</dbReference>
<evidence type="ECO:0000259" key="4">
    <source>
        <dbReference type="PROSITE" id="PS51186"/>
    </source>
</evidence>
<dbReference type="NCBIfam" id="TIGR01575">
    <property type="entry name" value="rimI"/>
    <property type="match status" value="1"/>
</dbReference>
<sequence>MSAADAGAGGPRYGSTPTGVQYGPLVADDAMRCAELETILFAGDGPWSAVAFVSEISSRHNTCFAARLNGELVGYAVLAGLGPVGDRDFEVHTIGVDPQWQGLGIGRMLLRRMLDVADREGAPVVLDVRTDNVPARTLYEAHGFEIVGVRPRYYRPSMADAYLMTRPARPAASAGPGAGAGRDPGAGPVPGARENRGEVGGS</sequence>
<dbReference type="SUPFAM" id="SSF55729">
    <property type="entry name" value="Acyl-CoA N-acyltransferases (Nat)"/>
    <property type="match status" value="1"/>
</dbReference>
<keyword evidence="5" id="KW-0687">Ribonucleoprotein</keyword>
<keyword evidence="6" id="KW-1185">Reference proteome</keyword>
<keyword evidence="2 5" id="KW-0012">Acyltransferase</keyword>
<dbReference type="InterPro" id="IPR000182">
    <property type="entry name" value="GNAT_dom"/>
</dbReference>
<gene>
    <name evidence="5" type="primary">rimI</name>
    <name evidence="5" type="ORF">ACFO7U_00315</name>
</gene>
<proteinExistence type="predicted"/>
<dbReference type="InterPro" id="IPR006464">
    <property type="entry name" value="AcTrfase_RimI/Ard1"/>
</dbReference>
<evidence type="ECO:0000256" key="2">
    <source>
        <dbReference type="ARBA" id="ARBA00023315"/>
    </source>
</evidence>
<protein>
    <submittedName>
        <fullName evidence="5">Ribosomal protein S18-alanine N-acetyltransferase</fullName>
        <ecNumber evidence="5">2.3.1.266</ecNumber>
    </submittedName>
</protein>
<dbReference type="Gene3D" id="3.40.630.30">
    <property type="match status" value="1"/>
</dbReference>
<dbReference type="Pfam" id="PF00583">
    <property type="entry name" value="Acetyltransf_1"/>
    <property type="match status" value="1"/>
</dbReference>
<keyword evidence="5" id="KW-0689">Ribosomal protein</keyword>
<dbReference type="EC" id="2.3.1.266" evidence="5"/>
<evidence type="ECO:0000256" key="3">
    <source>
        <dbReference type="SAM" id="MobiDB-lite"/>
    </source>
</evidence>
<dbReference type="Proteomes" id="UP001595836">
    <property type="component" value="Unassembled WGS sequence"/>
</dbReference>
<dbReference type="EMBL" id="JBHSHP010000001">
    <property type="protein sequence ID" value="MFC4753224.1"/>
    <property type="molecule type" value="Genomic_DNA"/>
</dbReference>
<dbReference type="GO" id="GO:0005840">
    <property type="term" value="C:ribosome"/>
    <property type="evidence" value="ECO:0007669"/>
    <property type="project" value="UniProtKB-KW"/>
</dbReference>
<organism evidence="5 6">
    <name type="scientific">Dietzia aurantiaca</name>
    <dbReference type="NCBI Taxonomy" id="983873"/>
    <lineage>
        <taxon>Bacteria</taxon>
        <taxon>Bacillati</taxon>
        <taxon>Actinomycetota</taxon>
        <taxon>Actinomycetes</taxon>
        <taxon>Mycobacteriales</taxon>
        <taxon>Dietziaceae</taxon>
        <taxon>Dietzia</taxon>
    </lineage>
</organism>